<dbReference type="InterPro" id="IPR051552">
    <property type="entry name" value="HptR"/>
</dbReference>
<keyword evidence="5" id="KW-0805">Transcription regulation</keyword>
<dbReference type="SMART" id="SM00448">
    <property type="entry name" value="REC"/>
    <property type="match status" value="1"/>
</dbReference>
<keyword evidence="3 8" id="KW-0597">Phosphoprotein</keyword>
<comment type="caution">
    <text evidence="11">The sequence shown here is derived from an EMBL/GenBank/DDBJ whole genome shotgun (WGS) entry which is preliminary data.</text>
</comment>
<keyword evidence="6" id="KW-0238">DNA-binding</keyword>
<dbReference type="SUPFAM" id="SSF52172">
    <property type="entry name" value="CheY-like"/>
    <property type="match status" value="1"/>
</dbReference>
<evidence type="ECO:0000256" key="4">
    <source>
        <dbReference type="ARBA" id="ARBA00023012"/>
    </source>
</evidence>
<keyword evidence="12" id="KW-1185">Reference proteome</keyword>
<dbReference type="Gene3D" id="1.10.10.60">
    <property type="entry name" value="Homeodomain-like"/>
    <property type="match status" value="2"/>
</dbReference>
<dbReference type="Pfam" id="PF00072">
    <property type="entry name" value="Response_reg"/>
    <property type="match status" value="1"/>
</dbReference>
<name>A0ABV5VPS4_9BACL</name>
<dbReference type="InterPro" id="IPR011006">
    <property type="entry name" value="CheY-like_superfamily"/>
</dbReference>
<dbReference type="Proteomes" id="UP001589619">
    <property type="component" value="Unassembled WGS sequence"/>
</dbReference>
<feature type="domain" description="Response regulatory" evidence="10">
    <location>
        <begin position="3"/>
        <end position="120"/>
    </location>
</feature>
<sequence>MYKLLFVDDEYEIRSGLCRFFPWDEVGFEIAGQAENGKQALEFLQNHTVDVILCDIKMPVMNGIELAEELYKQKSKIKIIFFSGHREFEYAQKALSFGVKSYVVKSTKFSELVHVFEKVKDELDQETYAMEAPDKEPAAEDSEEVQNFYDRVILTIKSHIKGHYRDVELDDVARLVHMHPNYVSKLFKKQTGQNFSDYLLAVRMEKAVELLKDVRYRTLDVSALLGYTNVKNFTRRFKSYYGKSPRAFRTNESVTRGE</sequence>
<dbReference type="PROSITE" id="PS01124">
    <property type="entry name" value="HTH_ARAC_FAMILY_2"/>
    <property type="match status" value="1"/>
</dbReference>
<protein>
    <submittedName>
        <fullName evidence="11">Response regulator</fullName>
    </submittedName>
</protein>
<evidence type="ECO:0000256" key="7">
    <source>
        <dbReference type="ARBA" id="ARBA00023163"/>
    </source>
</evidence>
<feature type="modified residue" description="4-aspartylphosphate" evidence="8">
    <location>
        <position position="55"/>
    </location>
</feature>
<evidence type="ECO:0000256" key="1">
    <source>
        <dbReference type="ARBA" id="ARBA00004496"/>
    </source>
</evidence>
<dbReference type="CDD" id="cd17536">
    <property type="entry name" value="REC_YesN-like"/>
    <property type="match status" value="1"/>
</dbReference>
<comment type="subcellular location">
    <subcellularLocation>
        <location evidence="1">Cytoplasm</location>
    </subcellularLocation>
</comment>
<evidence type="ECO:0000256" key="3">
    <source>
        <dbReference type="ARBA" id="ARBA00022553"/>
    </source>
</evidence>
<feature type="domain" description="HTH araC/xylS-type" evidence="9">
    <location>
        <begin position="150"/>
        <end position="251"/>
    </location>
</feature>
<organism evidence="11 12">
    <name type="scientific">Paenibacillus hodogayensis</name>
    <dbReference type="NCBI Taxonomy" id="279208"/>
    <lineage>
        <taxon>Bacteria</taxon>
        <taxon>Bacillati</taxon>
        <taxon>Bacillota</taxon>
        <taxon>Bacilli</taxon>
        <taxon>Bacillales</taxon>
        <taxon>Paenibacillaceae</taxon>
        <taxon>Paenibacillus</taxon>
    </lineage>
</organism>
<accession>A0ABV5VPS4</accession>
<evidence type="ECO:0000259" key="9">
    <source>
        <dbReference type="PROSITE" id="PS01124"/>
    </source>
</evidence>
<evidence type="ECO:0000259" key="10">
    <source>
        <dbReference type="PROSITE" id="PS50110"/>
    </source>
</evidence>
<dbReference type="SUPFAM" id="SSF46689">
    <property type="entry name" value="Homeodomain-like"/>
    <property type="match status" value="2"/>
</dbReference>
<dbReference type="InterPro" id="IPR009057">
    <property type="entry name" value="Homeodomain-like_sf"/>
</dbReference>
<dbReference type="SMART" id="SM00342">
    <property type="entry name" value="HTH_ARAC"/>
    <property type="match status" value="1"/>
</dbReference>
<dbReference type="InterPro" id="IPR018060">
    <property type="entry name" value="HTH_AraC"/>
</dbReference>
<keyword evidence="2" id="KW-0963">Cytoplasm</keyword>
<evidence type="ECO:0000256" key="6">
    <source>
        <dbReference type="ARBA" id="ARBA00023125"/>
    </source>
</evidence>
<dbReference type="Gene3D" id="3.40.50.2300">
    <property type="match status" value="1"/>
</dbReference>
<dbReference type="InterPro" id="IPR001789">
    <property type="entry name" value="Sig_transdc_resp-reg_receiver"/>
</dbReference>
<keyword evidence="4" id="KW-0902">Two-component regulatory system</keyword>
<keyword evidence="7" id="KW-0804">Transcription</keyword>
<evidence type="ECO:0000256" key="8">
    <source>
        <dbReference type="PROSITE-ProRule" id="PRU00169"/>
    </source>
</evidence>
<evidence type="ECO:0000256" key="5">
    <source>
        <dbReference type="ARBA" id="ARBA00023015"/>
    </source>
</evidence>
<reference evidence="11 12" key="1">
    <citation type="submission" date="2024-09" db="EMBL/GenBank/DDBJ databases">
        <authorList>
            <person name="Sun Q."/>
            <person name="Mori K."/>
        </authorList>
    </citation>
    <scope>NUCLEOTIDE SEQUENCE [LARGE SCALE GENOMIC DNA]</scope>
    <source>
        <strain evidence="11 12">JCM 12520</strain>
    </source>
</reference>
<proteinExistence type="predicted"/>
<evidence type="ECO:0000256" key="2">
    <source>
        <dbReference type="ARBA" id="ARBA00022490"/>
    </source>
</evidence>
<dbReference type="RefSeq" id="WP_344916970.1">
    <property type="nucleotide sequence ID" value="NZ_BAAAYO010000021.1"/>
</dbReference>
<evidence type="ECO:0000313" key="11">
    <source>
        <dbReference type="EMBL" id="MFB9750273.1"/>
    </source>
</evidence>
<dbReference type="Pfam" id="PF12833">
    <property type="entry name" value="HTH_18"/>
    <property type="match status" value="1"/>
</dbReference>
<evidence type="ECO:0000313" key="12">
    <source>
        <dbReference type="Proteomes" id="UP001589619"/>
    </source>
</evidence>
<gene>
    <name evidence="11" type="ORF">ACFFNY_01695</name>
</gene>
<dbReference type="EMBL" id="JBHMAG010000002">
    <property type="protein sequence ID" value="MFB9750273.1"/>
    <property type="molecule type" value="Genomic_DNA"/>
</dbReference>
<dbReference type="PROSITE" id="PS50110">
    <property type="entry name" value="RESPONSE_REGULATORY"/>
    <property type="match status" value="1"/>
</dbReference>
<dbReference type="PANTHER" id="PTHR42713">
    <property type="entry name" value="HISTIDINE KINASE-RELATED"/>
    <property type="match status" value="1"/>
</dbReference>
<dbReference type="PANTHER" id="PTHR42713:SF3">
    <property type="entry name" value="TRANSCRIPTIONAL REGULATORY PROTEIN HPTR"/>
    <property type="match status" value="1"/>
</dbReference>